<dbReference type="Gene3D" id="3.30.750.24">
    <property type="entry name" value="STAS domain"/>
    <property type="match status" value="1"/>
</dbReference>
<dbReference type="InterPro" id="IPR036513">
    <property type="entry name" value="STAS_dom_sf"/>
</dbReference>
<keyword evidence="3" id="KW-1185">Reference proteome</keyword>
<evidence type="ECO:0000313" key="2">
    <source>
        <dbReference type="EMBL" id="BCD98269.1"/>
    </source>
</evidence>
<protein>
    <recommendedName>
        <fullName evidence="1">STAS domain-containing protein</fullName>
    </recommendedName>
</protein>
<dbReference type="RefSeq" id="WP_236982505.1">
    <property type="nucleotide sequence ID" value="NZ_AP023086.1"/>
</dbReference>
<dbReference type="AlphaFoldDB" id="A0AAN2BKQ1"/>
<dbReference type="PANTHER" id="PTHR35849">
    <property type="entry name" value="BLR2341 PROTEIN"/>
    <property type="match status" value="1"/>
</dbReference>
<dbReference type="InterPro" id="IPR052746">
    <property type="entry name" value="MlaB_ABC_Transporter"/>
</dbReference>
<evidence type="ECO:0000259" key="1">
    <source>
        <dbReference type="PROSITE" id="PS50801"/>
    </source>
</evidence>
<dbReference type="PROSITE" id="PS50801">
    <property type="entry name" value="STAS"/>
    <property type="match status" value="1"/>
</dbReference>
<reference evidence="2 3" key="1">
    <citation type="journal article" date="2022" name="IScience">
        <title>An ultrasensitive nanofiber-based assay for enzymatic hydrolysis and deep-sea microbial degradation of cellulose.</title>
        <authorList>
            <person name="Tsudome M."/>
            <person name="Tachioka M."/>
            <person name="Miyazaki M."/>
            <person name="Uchimura K."/>
            <person name="Tsuda M."/>
            <person name="Takaki Y."/>
            <person name="Deguchi S."/>
        </authorList>
    </citation>
    <scope>NUCLEOTIDE SEQUENCE [LARGE SCALE GENOMIC DNA]</scope>
    <source>
        <strain evidence="2 3">GE09</strain>
    </source>
</reference>
<name>A0AAN2BKQ1_9GAMM</name>
<proteinExistence type="predicted"/>
<dbReference type="Pfam" id="PF13466">
    <property type="entry name" value="STAS_2"/>
    <property type="match status" value="1"/>
</dbReference>
<feature type="domain" description="STAS" evidence="1">
    <location>
        <begin position="1"/>
        <end position="94"/>
    </location>
</feature>
<evidence type="ECO:0000313" key="3">
    <source>
        <dbReference type="Proteomes" id="UP001320119"/>
    </source>
</evidence>
<dbReference type="InterPro" id="IPR058548">
    <property type="entry name" value="MlaB-like_STAS"/>
</dbReference>
<gene>
    <name evidence="2" type="ORF">MARGE09_P2470</name>
</gene>
<sequence length="94" mass="10476">MSQSVELELPENLTVAHVQALHEQLETLVDDKKNDSIIAHAKDVRRVDTAGLQLLLVAKEAAKERQISWVWDEPSDVLVGGARLLGMHTKLDIQ</sequence>
<dbReference type="EMBL" id="AP023086">
    <property type="protein sequence ID" value="BCD98269.1"/>
    <property type="molecule type" value="Genomic_DNA"/>
</dbReference>
<dbReference type="Proteomes" id="UP001320119">
    <property type="component" value="Chromosome"/>
</dbReference>
<dbReference type="KEGG" id="marq:MARGE09_P2470"/>
<dbReference type="SUPFAM" id="SSF52091">
    <property type="entry name" value="SpoIIaa-like"/>
    <property type="match status" value="1"/>
</dbReference>
<accession>A0AAN2BKQ1</accession>
<organism evidence="2 3">
    <name type="scientific">Marinagarivorans cellulosilyticus</name>
    <dbReference type="NCBI Taxonomy" id="2721545"/>
    <lineage>
        <taxon>Bacteria</taxon>
        <taxon>Pseudomonadati</taxon>
        <taxon>Pseudomonadota</taxon>
        <taxon>Gammaproteobacteria</taxon>
        <taxon>Cellvibrionales</taxon>
        <taxon>Cellvibrionaceae</taxon>
        <taxon>Marinagarivorans</taxon>
    </lineage>
</organism>
<dbReference type="InterPro" id="IPR002645">
    <property type="entry name" value="STAS_dom"/>
</dbReference>
<dbReference type="PANTHER" id="PTHR35849:SF2">
    <property type="entry name" value="BLR2341 PROTEIN"/>
    <property type="match status" value="1"/>
</dbReference>